<keyword evidence="3" id="KW-1185">Reference proteome</keyword>
<dbReference type="Proteomes" id="UP000783686">
    <property type="component" value="Unassembled WGS sequence"/>
</dbReference>
<evidence type="ECO:0000313" key="2">
    <source>
        <dbReference type="EMBL" id="CAD5223143.1"/>
    </source>
</evidence>
<feature type="chain" id="PRO_5036408452" evidence="1">
    <location>
        <begin position="24"/>
        <end position="133"/>
    </location>
</feature>
<evidence type="ECO:0000313" key="3">
    <source>
        <dbReference type="Proteomes" id="UP000614601"/>
    </source>
</evidence>
<reference evidence="2" key="1">
    <citation type="submission" date="2020-09" db="EMBL/GenBank/DDBJ databases">
        <authorList>
            <person name="Kikuchi T."/>
        </authorList>
    </citation>
    <scope>NUCLEOTIDE SEQUENCE</scope>
    <source>
        <strain evidence="2">SH1</strain>
    </source>
</reference>
<sequence length="133" mass="14886">MTNFMAEFIILVILTITVLNVEASNECGACEQLVINKIGDRKCVRQPQCCEQHGIQLTCLVNPCTNYNTACPRAKHCVPVYCEEIGCTAFYYDDFYNLIPGGECEVKVLKIGDDELDGIVSRARRYVSSFFGI</sequence>
<accession>A0A811L239</accession>
<dbReference type="AlphaFoldDB" id="A0A811L239"/>
<dbReference type="EMBL" id="CAJFDH010000005">
    <property type="protein sequence ID" value="CAD5223143.1"/>
    <property type="molecule type" value="Genomic_DNA"/>
</dbReference>
<feature type="signal peptide" evidence="1">
    <location>
        <begin position="1"/>
        <end position="23"/>
    </location>
</feature>
<proteinExistence type="predicted"/>
<dbReference type="EMBL" id="CAJFCW020000005">
    <property type="protein sequence ID" value="CAG9117296.1"/>
    <property type="molecule type" value="Genomic_DNA"/>
</dbReference>
<organism evidence="2 3">
    <name type="scientific">Bursaphelenchus okinawaensis</name>
    <dbReference type="NCBI Taxonomy" id="465554"/>
    <lineage>
        <taxon>Eukaryota</taxon>
        <taxon>Metazoa</taxon>
        <taxon>Ecdysozoa</taxon>
        <taxon>Nematoda</taxon>
        <taxon>Chromadorea</taxon>
        <taxon>Rhabditida</taxon>
        <taxon>Tylenchina</taxon>
        <taxon>Tylenchomorpha</taxon>
        <taxon>Aphelenchoidea</taxon>
        <taxon>Aphelenchoididae</taxon>
        <taxon>Bursaphelenchus</taxon>
    </lineage>
</organism>
<name>A0A811L239_9BILA</name>
<dbReference type="OrthoDB" id="5832458at2759"/>
<protein>
    <submittedName>
        <fullName evidence="2">Uncharacterized protein</fullName>
    </submittedName>
</protein>
<dbReference type="Proteomes" id="UP000614601">
    <property type="component" value="Unassembled WGS sequence"/>
</dbReference>
<gene>
    <name evidence="2" type="ORF">BOKJ2_LOCUS9996</name>
</gene>
<comment type="caution">
    <text evidence="2">The sequence shown here is derived from an EMBL/GenBank/DDBJ whole genome shotgun (WGS) entry which is preliminary data.</text>
</comment>
<evidence type="ECO:0000256" key="1">
    <source>
        <dbReference type="SAM" id="SignalP"/>
    </source>
</evidence>
<keyword evidence="1" id="KW-0732">Signal</keyword>